<organism evidence="2 3">
    <name type="scientific">Colocasia esculenta</name>
    <name type="common">Wild taro</name>
    <name type="synonym">Arum esculentum</name>
    <dbReference type="NCBI Taxonomy" id="4460"/>
    <lineage>
        <taxon>Eukaryota</taxon>
        <taxon>Viridiplantae</taxon>
        <taxon>Streptophyta</taxon>
        <taxon>Embryophyta</taxon>
        <taxon>Tracheophyta</taxon>
        <taxon>Spermatophyta</taxon>
        <taxon>Magnoliopsida</taxon>
        <taxon>Liliopsida</taxon>
        <taxon>Araceae</taxon>
        <taxon>Aroideae</taxon>
        <taxon>Colocasieae</taxon>
        <taxon>Colocasia</taxon>
    </lineage>
</organism>
<name>A0A843VJP0_COLES</name>
<keyword evidence="3" id="KW-1185">Reference proteome</keyword>
<dbReference type="Proteomes" id="UP000652761">
    <property type="component" value="Unassembled WGS sequence"/>
</dbReference>
<accession>A0A843VJP0</accession>
<dbReference type="OrthoDB" id="672370at2759"/>
<reference evidence="2" key="1">
    <citation type="submission" date="2017-07" db="EMBL/GenBank/DDBJ databases">
        <title>Taro Niue Genome Assembly and Annotation.</title>
        <authorList>
            <person name="Atibalentja N."/>
            <person name="Keating K."/>
            <person name="Fields C.J."/>
        </authorList>
    </citation>
    <scope>NUCLEOTIDE SEQUENCE</scope>
    <source>
        <strain evidence="2">Niue_2</strain>
        <tissue evidence="2">Leaf</tissue>
    </source>
</reference>
<dbReference type="PANTHER" id="PTHR37697">
    <property type="entry name" value="AP2-LIKE ETHYLENE-RESPONSIVE TRANSCRIPTION FACTOR SNZ"/>
    <property type="match status" value="1"/>
</dbReference>
<evidence type="ECO:0000256" key="1">
    <source>
        <dbReference type="SAM" id="MobiDB-lite"/>
    </source>
</evidence>
<dbReference type="EMBL" id="NMUH01001568">
    <property type="protein sequence ID" value="MQL93484.1"/>
    <property type="molecule type" value="Genomic_DNA"/>
</dbReference>
<dbReference type="AlphaFoldDB" id="A0A843VJP0"/>
<feature type="region of interest" description="Disordered" evidence="1">
    <location>
        <begin position="98"/>
        <end position="124"/>
    </location>
</feature>
<sequence length="197" mass="21152">MELGLLFVAPELHDSQAQTSSSFPSAVAAQPAADTNILLGDVVAALKDATLAVKRLSPAFSAAAVDTSSALLALSSLQNAHDVIGSFLAQLDHWPPSAADGVDEPMPDGEVAEEDEATEQGDGSRAIEEVEEKMRDCGLRSKRRRKRLVPSSWSMGRVGDQEDQLADPIDLRRAIELNEKYSCNLLHIWSGALEDNS</sequence>
<dbReference type="PANTHER" id="PTHR37697:SF2">
    <property type="entry name" value="AP2-LIKE ETHYLENE-RESPONSIVE TRANSCRIPTION FACTOR SNZ"/>
    <property type="match status" value="1"/>
</dbReference>
<proteinExistence type="predicted"/>
<feature type="compositionally biased region" description="Acidic residues" evidence="1">
    <location>
        <begin position="101"/>
        <end position="119"/>
    </location>
</feature>
<gene>
    <name evidence="2" type="ORF">Taro_026129</name>
</gene>
<comment type="caution">
    <text evidence="2">The sequence shown here is derived from an EMBL/GenBank/DDBJ whole genome shotgun (WGS) entry which is preliminary data.</text>
</comment>
<protein>
    <submittedName>
        <fullName evidence="2">Uncharacterized protein</fullName>
    </submittedName>
</protein>
<evidence type="ECO:0000313" key="2">
    <source>
        <dbReference type="EMBL" id="MQL93484.1"/>
    </source>
</evidence>
<evidence type="ECO:0000313" key="3">
    <source>
        <dbReference type="Proteomes" id="UP000652761"/>
    </source>
</evidence>